<feature type="domain" description="Prohead serine protease" evidence="4">
    <location>
        <begin position="18"/>
        <end position="156"/>
    </location>
</feature>
<dbReference type="SUPFAM" id="SSF50789">
    <property type="entry name" value="Herpes virus serine proteinase, assemblin"/>
    <property type="match status" value="1"/>
</dbReference>
<name>A0A502HT63_9PSED</name>
<evidence type="ECO:0000313" key="6">
    <source>
        <dbReference type="Proteomes" id="UP000317933"/>
    </source>
</evidence>
<protein>
    <submittedName>
        <fullName evidence="5">HK97 family phage prohead protease</fullName>
    </submittedName>
</protein>
<evidence type="ECO:0000259" key="4">
    <source>
        <dbReference type="Pfam" id="PF04586"/>
    </source>
</evidence>
<reference evidence="5 6" key="1">
    <citation type="journal article" date="2019" name="Environ. Microbiol.">
        <title>Species interactions and distinct microbial communities in high Arctic permafrost affected cryosols are associated with the CH4 and CO2 gas fluxes.</title>
        <authorList>
            <person name="Altshuler I."/>
            <person name="Hamel J."/>
            <person name="Turney S."/>
            <person name="Magnuson E."/>
            <person name="Levesque R."/>
            <person name="Greer C."/>
            <person name="Whyte L.G."/>
        </authorList>
    </citation>
    <scope>NUCLEOTIDE SEQUENCE [LARGE SCALE GENOMIC DNA]</scope>
    <source>
        <strain evidence="5 6">E3</strain>
    </source>
</reference>
<sequence length="222" mass="24237">MHTFHSAPLHLKLLDANQTRTGEFSGYASTFGGDPDSQGHVIEPGAFNKSLTRHAVEGTKPAMLWQHNRNQPVGVWLSMVEDSRGLLVSGKLTLDVAIAKESYALMKDGALAMSIGFFMLDAKPLGAGLSLVKEIDLLEVSLVSLPANKRAVITEVKSFNPNNPREFERQVRDALGLSSREAKRLMSGGWPALVRDEQSDNSQELALIASRLEAITKSLRTN</sequence>
<dbReference type="GO" id="GO:0006508">
    <property type="term" value="P:proteolysis"/>
    <property type="evidence" value="ECO:0007669"/>
    <property type="project" value="UniProtKB-KW"/>
</dbReference>
<dbReference type="AlphaFoldDB" id="A0A502HT63"/>
<proteinExistence type="predicted"/>
<evidence type="ECO:0000256" key="1">
    <source>
        <dbReference type="ARBA" id="ARBA00022612"/>
    </source>
</evidence>
<evidence type="ECO:0000256" key="3">
    <source>
        <dbReference type="ARBA" id="ARBA00022801"/>
    </source>
</evidence>
<keyword evidence="2 5" id="KW-0645">Protease</keyword>
<dbReference type="InterPro" id="IPR006433">
    <property type="entry name" value="Prohead_protease"/>
</dbReference>
<dbReference type="EMBL" id="RCZE01000007">
    <property type="protein sequence ID" value="TPG76904.1"/>
    <property type="molecule type" value="Genomic_DNA"/>
</dbReference>
<organism evidence="5 6">
    <name type="scientific">Pseudomonas arsenicoxydans</name>
    <dbReference type="NCBI Taxonomy" id="702115"/>
    <lineage>
        <taxon>Bacteria</taxon>
        <taxon>Pseudomonadati</taxon>
        <taxon>Pseudomonadota</taxon>
        <taxon>Gammaproteobacteria</taxon>
        <taxon>Pseudomonadales</taxon>
        <taxon>Pseudomonadaceae</taxon>
        <taxon>Pseudomonas</taxon>
    </lineage>
</organism>
<evidence type="ECO:0000313" key="5">
    <source>
        <dbReference type="EMBL" id="TPG76904.1"/>
    </source>
</evidence>
<gene>
    <name evidence="5" type="ORF">EAH78_17300</name>
</gene>
<dbReference type="RefSeq" id="WP_140668569.1">
    <property type="nucleotide sequence ID" value="NZ_RCZE01000007.1"/>
</dbReference>
<dbReference type="NCBIfam" id="TIGR01543">
    <property type="entry name" value="proheadase_HK97"/>
    <property type="match status" value="1"/>
</dbReference>
<accession>A0A502HT63</accession>
<evidence type="ECO:0000256" key="2">
    <source>
        <dbReference type="ARBA" id="ARBA00022670"/>
    </source>
</evidence>
<dbReference type="InterPro" id="IPR054613">
    <property type="entry name" value="Peptidase_S78_dom"/>
</dbReference>
<keyword evidence="1" id="KW-1188">Viral release from host cell</keyword>
<keyword evidence="3" id="KW-0378">Hydrolase</keyword>
<comment type="caution">
    <text evidence="5">The sequence shown here is derived from an EMBL/GenBank/DDBJ whole genome shotgun (WGS) entry which is preliminary data.</text>
</comment>
<dbReference type="Proteomes" id="UP000317933">
    <property type="component" value="Unassembled WGS sequence"/>
</dbReference>
<dbReference type="Pfam" id="PF04586">
    <property type="entry name" value="Peptidase_S78"/>
    <property type="match status" value="1"/>
</dbReference>
<dbReference type="GO" id="GO:0008233">
    <property type="term" value="F:peptidase activity"/>
    <property type="evidence" value="ECO:0007669"/>
    <property type="project" value="UniProtKB-KW"/>
</dbReference>